<reference evidence="5" key="1">
    <citation type="submission" date="2016-09" db="EMBL/GenBank/DDBJ databases">
        <authorList>
            <person name="Varghese N."/>
            <person name="Submissions S."/>
        </authorList>
    </citation>
    <scope>NUCLEOTIDE SEQUENCE [LARGE SCALE GENOMIC DNA]</scope>
    <source>
        <strain evidence="5">JS23</strain>
    </source>
</reference>
<gene>
    <name evidence="4" type="ORF">SAMN05216551_105184</name>
</gene>
<dbReference type="InterPro" id="IPR037914">
    <property type="entry name" value="SpoVT-AbrB_sf"/>
</dbReference>
<accession>A0A1H2PQA0</accession>
<dbReference type="OrthoDB" id="9810009at2"/>
<dbReference type="SUPFAM" id="SSF89447">
    <property type="entry name" value="AbrB/MazE/MraZ-like"/>
    <property type="match status" value="1"/>
</dbReference>
<dbReference type="EMBL" id="FNLO01000005">
    <property type="protein sequence ID" value="SDV48551.1"/>
    <property type="molecule type" value="Genomic_DNA"/>
</dbReference>
<keyword evidence="2" id="KW-0238">DNA-binding</keyword>
<dbReference type="RefSeq" id="WP_091907744.1">
    <property type="nucleotide sequence ID" value="NZ_FNLO01000005.1"/>
</dbReference>
<evidence type="ECO:0000313" key="5">
    <source>
        <dbReference type="Proteomes" id="UP000243719"/>
    </source>
</evidence>
<evidence type="ECO:0000313" key="4">
    <source>
        <dbReference type="EMBL" id="SDV48551.1"/>
    </source>
</evidence>
<dbReference type="InterPro" id="IPR051734">
    <property type="entry name" value="VapB_TA_antitoxins"/>
</dbReference>
<dbReference type="Proteomes" id="UP000243719">
    <property type="component" value="Unassembled WGS sequence"/>
</dbReference>
<dbReference type="InterPro" id="IPR007159">
    <property type="entry name" value="SpoVT-AbrB_dom"/>
</dbReference>
<name>A0A1H2PQA0_9BURK</name>
<evidence type="ECO:0000256" key="1">
    <source>
        <dbReference type="ARBA" id="ARBA00007924"/>
    </source>
</evidence>
<dbReference type="SMART" id="SM00966">
    <property type="entry name" value="SpoVT_AbrB"/>
    <property type="match status" value="1"/>
</dbReference>
<comment type="similarity">
    <text evidence="1">Belongs to the VapB family.</text>
</comment>
<evidence type="ECO:0000259" key="3">
    <source>
        <dbReference type="PROSITE" id="PS51740"/>
    </source>
</evidence>
<protein>
    <submittedName>
        <fullName evidence="4">Antitoxin VapB</fullName>
    </submittedName>
</protein>
<keyword evidence="5" id="KW-1185">Reference proteome</keyword>
<organism evidence="4 5">
    <name type="scientific">Chitinasiproducens palmae</name>
    <dbReference type="NCBI Taxonomy" id="1770053"/>
    <lineage>
        <taxon>Bacteria</taxon>
        <taxon>Pseudomonadati</taxon>
        <taxon>Pseudomonadota</taxon>
        <taxon>Betaproteobacteria</taxon>
        <taxon>Burkholderiales</taxon>
        <taxon>Burkholderiaceae</taxon>
        <taxon>Chitinasiproducens</taxon>
    </lineage>
</organism>
<evidence type="ECO:0000256" key="2">
    <source>
        <dbReference type="PROSITE-ProRule" id="PRU01076"/>
    </source>
</evidence>
<dbReference type="PROSITE" id="PS51740">
    <property type="entry name" value="SPOVT_ABRB"/>
    <property type="match status" value="1"/>
</dbReference>
<dbReference type="Pfam" id="PF04014">
    <property type="entry name" value="MazE_antitoxin"/>
    <property type="match status" value="1"/>
</dbReference>
<dbReference type="Gene3D" id="2.10.260.10">
    <property type="match status" value="1"/>
</dbReference>
<dbReference type="AlphaFoldDB" id="A0A1H2PQA0"/>
<feature type="domain" description="SpoVT-AbrB" evidence="3">
    <location>
        <begin position="10"/>
        <end position="50"/>
    </location>
</feature>
<sequence length="80" mass="8711">MNPAAPSRHVRLFRNGRSQAIRIPREFEFSGAEVVVRKEGTALIIEPVQAVPLAALLAGWAPLGEDFPAIDDLPPEPVEL</sequence>
<dbReference type="GO" id="GO:0003677">
    <property type="term" value="F:DNA binding"/>
    <property type="evidence" value="ECO:0007669"/>
    <property type="project" value="UniProtKB-UniRule"/>
</dbReference>
<dbReference type="PANTHER" id="PTHR37550">
    <property type="entry name" value="ANTITOXIN VAPB1"/>
    <property type="match status" value="1"/>
</dbReference>
<proteinExistence type="inferred from homology"/>
<dbReference type="PANTHER" id="PTHR37550:SF1">
    <property type="entry name" value="SSL1300 PROTEIN"/>
    <property type="match status" value="1"/>
</dbReference>
<dbReference type="STRING" id="1770053.SAMN05216551_105184"/>